<dbReference type="InterPro" id="IPR009574">
    <property type="entry name" value="DUF1189"/>
</dbReference>
<keyword evidence="3" id="KW-1185">Reference proteome</keyword>
<evidence type="ECO:0008006" key="4">
    <source>
        <dbReference type="Google" id="ProtNLM"/>
    </source>
</evidence>
<feature type="transmembrane region" description="Helical" evidence="1">
    <location>
        <begin position="194"/>
        <end position="217"/>
    </location>
</feature>
<sequence length="292" mass="33119">MSNKTKSKLKPIDAPVYSYWKALYMSFYSTRLYVDVGKRWRGIGLLYLLLCVAIFSIPFSIRVAINLNQSFNEQIIEPLLLLPTIYVQNGEISFDRPMPYFVKNKKNQVVLAVDNTGKVAKFSPEYPYMNILITKNTVYFRIPTPELFASATPDINSGVPLSQTFDKGSNFAFNGKKIVEENSIYGLKYASLALIYPVIVAMFYSIFIVMFLVLAFLGQVFSRIFFSFQVSFKQSCRLFMVATTPMLLALILILTADAIFPGFGFILVIIIAIYFSLGVSSLKAESKRMVRQ</sequence>
<accession>A0A098G6P9</accession>
<organism evidence="2 3">
    <name type="scientific">Legionella fallonii LLAP-10</name>
    <dbReference type="NCBI Taxonomy" id="1212491"/>
    <lineage>
        <taxon>Bacteria</taxon>
        <taxon>Pseudomonadati</taxon>
        <taxon>Pseudomonadota</taxon>
        <taxon>Gammaproteobacteria</taxon>
        <taxon>Legionellales</taxon>
        <taxon>Legionellaceae</taxon>
        <taxon>Legionella</taxon>
    </lineage>
</organism>
<evidence type="ECO:0000313" key="2">
    <source>
        <dbReference type="EMBL" id="CEG57160.1"/>
    </source>
</evidence>
<feature type="transmembrane region" description="Helical" evidence="1">
    <location>
        <begin position="45"/>
        <end position="65"/>
    </location>
</feature>
<dbReference type="AlphaFoldDB" id="A0A098G6P9"/>
<dbReference type="KEGG" id="lfa:LFA_1761"/>
<dbReference type="Proteomes" id="UP000032430">
    <property type="component" value="Chromosome I"/>
</dbReference>
<feature type="transmembrane region" description="Helical" evidence="1">
    <location>
        <begin position="262"/>
        <end position="282"/>
    </location>
</feature>
<keyword evidence="1" id="KW-0812">Transmembrane</keyword>
<gene>
    <name evidence="2" type="ORF">LFA_1761</name>
</gene>
<dbReference type="Pfam" id="PF06691">
    <property type="entry name" value="DUF1189"/>
    <property type="match status" value="1"/>
</dbReference>
<feature type="transmembrane region" description="Helical" evidence="1">
    <location>
        <begin position="238"/>
        <end position="256"/>
    </location>
</feature>
<dbReference type="STRING" id="1212491.LFA_1761"/>
<proteinExistence type="predicted"/>
<dbReference type="HOGENOM" id="CLU_955782_0_0_6"/>
<evidence type="ECO:0000313" key="3">
    <source>
        <dbReference type="Proteomes" id="UP000032430"/>
    </source>
</evidence>
<reference evidence="3" key="1">
    <citation type="submission" date="2014-09" db="EMBL/GenBank/DDBJ databases">
        <authorList>
            <person name="Gomez-Valero L."/>
        </authorList>
    </citation>
    <scope>NUCLEOTIDE SEQUENCE [LARGE SCALE GENOMIC DNA]</scope>
    <source>
        <strain evidence="3">ATCC700992</strain>
    </source>
</reference>
<evidence type="ECO:0000256" key="1">
    <source>
        <dbReference type="SAM" id="Phobius"/>
    </source>
</evidence>
<name>A0A098G6P9_9GAMM</name>
<protein>
    <recommendedName>
        <fullName evidence="4">DUF1189 domain-containing protein</fullName>
    </recommendedName>
</protein>
<keyword evidence="1" id="KW-1133">Transmembrane helix</keyword>
<keyword evidence="1" id="KW-0472">Membrane</keyword>
<dbReference type="EMBL" id="LN614827">
    <property type="protein sequence ID" value="CEG57160.1"/>
    <property type="molecule type" value="Genomic_DNA"/>
</dbReference>